<dbReference type="PANTHER" id="PTHR11717:SF31">
    <property type="entry name" value="LOW MOLECULAR WEIGHT PROTEIN-TYROSINE-PHOSPHATASE ETP-RELATED"/>
    <property type="match status" value="1"/>
</dbReference>
<dbReference type="SUPFAM" id="SSF52788">
    <property type="entry name" value="Phosphotyrosine protein phosphatases I"/>
    <property type="match status" value="1"/>
</dbReference>
<evidence type="ECO:0000313" key="3">
    <source>
        <dbReference type="Proteomes" id="UP000179115"/>
    </source>
</evidence>
<feature type="domain" description="Phosphotyrosine protein phosphatase I" evidence="1">
    <location>
        <begin position="26"/>
        <end position="167"/>
    </location>
</feature>
<name>A0A1F6EE70_9BACT</name>
<dbReference type="AlphaFoldDB" id="A0A1F6EE70"/>
<organism evidence="2 3">
    <name type="scientific">Candidatus Kaiserbacteria bacterium RIFCSPLOWO2_01_FULL_51_21</name>
    <dbReference type="NCBI Taxonomy" id="1798508"/>
    <lineage>
        <taxon>Bacteria</taxon>
        <taxon>Candidatus Kaiseribacteriota</taxon>
    </lineage>
</organism>
<accession>A0A1F6EE70</accession>
<protein>
    <recommendedName>
        <fullName evidence="1">Phosphotyrosine protein phosphatase I domain-containing protein</fullName>
    </recommendedName>
</protein>
<dbReference type="InterPro" id="IPR036196">
    <property type="entry name" value="Ptyr_pPase_sf"/>
</dbReference>
<comment type="caution">
    <text evidence="2">The sequence shown here is derived from an EMBL/GenBank/DDBJ whole genome shotgun (WGS) entry which is preliminary data.</text>
</comment>
<dbReference type="Pfam" id="PF01451">
    <property type="entry name" value="LMWPc"/>
    <property type="match status" value="1"/>
</dbReference>
<dbReference type="InterPro" id="IPR023485">
    <property type="entry name" value="Ptyr_pPase"/>
</dbReference>
<dbReference type="STRING" id="1798508.A3A35_02085"/>
<reference evidence="2 3" key="1">
    <citation type="journal article" date="2016" name="Nat. Commun.">
        <title>Thousands of microbial genomes shed light on interconnected biogeochemical processes in an aquifer system.</title>
        <authorList>
            <person name="Anantharaman K."/>
            <person name="Brown C.T."/>
            <person name="Hug L.A."/>
            <person name="Sharon I."/>
            <person name="Castelle C.J."/>
            <person name="Probst A.J."/>
            <person name="Thomas B.C."/>
            <person name="Singh A."/>
            <person name="Wilkins M.J."/>
            <person name="Karaoz U."/>
            <person name="Brodie E.L."/>
            <person name="Williams K.H."/>
            <person name="Hubbard S.S."/>
            <person name="Banfield J.F."/>
        </authorList>
    </citation>
    <scope>NUCLEOTIDE SEQUENCE [LARGE SCALE GENOMIC DNA]</scope>
</reference>
<evidence type="ECO:0000259" key="1">
    <source>
        <dbReference type="SMART" id="SM00226"/>
    </source>
</evidence>
<proteinExistence type="predicted"/>
<dbReference type="Proteomes" id="UP000179115">
    <property type="component" value="Unassembled WGS sequence"/>
</dbReference>
<evidence type="ECO:0000313" key="2">
    <source>
        <dbReference type="EMBL" id="OGG71502.1"/>
    </source>
</evidence>
<dbReference type="SMART" id="SM00226">
    <property type="entry name" value="LMWPc"/>
    <property type="match status" value="1"/>
</dbReference>
<dbReference type="Gene3D" id="3.40.50.2300">
    <property type="match status" value="1"/>
</dbReference>
<dbReference type="PANTHER" id="PTHR11717">
    <property type="entry name" value="LOW MOLECULAR WEIGHT PROTEIN TYROSINE PHOSPHATASE"/>
    <property type="match status" value="1"/>
</dbReference>
<sequence length="170" mass="18864">MQNLYRFFIHDTFEAKSADPREKAMRKVLCVCVGNQRRSPMMAALLKRELGPDFHVQSVGIGPSAYWGNPASKHSVTCLLERGIDIRDHSSRHIGSVILAEFTYIVCAGEAEQEEVFRRLNGNTTPIVQIANRHGGGIPDPDEKGALEDYKKCAALIEAEMRKAAALILL</sequence>
<dbReference type="InterPro" id="IPR050438">
    <property type="entry name" value="LMW_PTPase"/>
</dbReference>
<gene>
    <name evidence="2" type="ORF">A3A35_02085</name>
</gene>
<dbReference type="EMBL" id="MFLV01000017">
    <property type="protein sequence ID" value="OGG71502.1"/>
    <property type="molecule type" value="Genomic_DNA"/>
</dbReference>
<dbReference type="GO" id="GO:0004725">
    <property type="term" value="F:protein tyrosine phosphatase activity"/>
    <property type="evidence" value="ECO:0007669"/>
    <property type="project" value="TreeGrafter"/>
</dbReference>